<sequence>MAYLPILILSGALVLALVLACVALGAAHRARAEARRAESGARPSDTDLAYVRDVLLLARREFDFHGGCVATDRPDLPLSPDTSWTVDFSRARAAIDVAMDLLERAAPPSGPEDVGGCITGLLSGPLSERSKFDPASTA</sequence>
<evidence type="ECO:0000313" key="2">
    <source>
        <dbReference type="Proteomes" id="UP001597287"/>
    </source>
</evidence>
<dbReference type="EMBL" id="JBHUIG010000031">
    <property type="protein sequence ID" value="MFD2321945.1"/>
    <property type="molecule type" value="Genomic_DNA"/>
</dbReference>
<reference evidence="2" key="1">
    <citation type="journal article" date="2019" name="Int. J. Syst. Evol. Microbiol.">
        <title>The Global Catalogue of Microorganisms (GCM) 10K type strain sequencing project: providing services to taxonomists for standard genome sequencing and annotation.</title>
        <authorList>
            <consortium name="The Broad Institute Genomics Platform"/>
            <consortium name="The Broad Institute Genome Sequencing Center for Infectious Disease"/>
            <person name="Wu L."/>
            <person name="Ma J."/>
        </authorList>
    </citation>
    <scope>NUCLEOTIDE SEQUENCE [LARGE SCALE GENOMIC DNA]</scope>
    <source>
        <strain evidence="2">CCUG 62793</strain>
    </source>
</reference>
<keyword evidence="2" id="KW-1185">Reference proteome</keyword>
<accession>A0ABW5EV27</accession>
<proteinExistence type="predicted"/>
<dbReference type="Proteomes" id="UP001597287">
    <property type="component" value="Unassembled WGS sequence"/>
</dbReference>
<evidence type="ECO:0000313" key="1">
    <source>
        <dbReference type="EMBL" id="MFD2321945.1"/>
    </source>
</evidence>
<comment type="caution">
    <text evidence="1">The sequence shown here is derived from an EMBL/GenBank/DDBJ whole genome shotgun (WGS) entry which is preliminary data.</text>
</comment>
<organism evidence="1 2">
    <name type="scientific">Delftia deserti</name>
    <dbReference type="NCBI Taxonomy" id="1651218"/>
    <lineage>
        <taxon>Bacteria</taxon>
        <taxon>Pseudomonadati</taxon>
        <taxon>Pseudomonadota</taxon>
        <taxon>Betaproteobacteria</taxon>
        <taxon>Burkholderiales</taxon>
        <taxon>Comamonadaceae</taxon>
        <taxon>Delftia</taxon>
    </lineage>
</organism>
<gene>
    <name evidence="1" type="ORF">ACFSPV_25000</name>
</gene>
<dbReference type="RefSeq" id="WP_380109103.1">
    <property type="nucleotide sequence ID" value="NZ_JBHSIH010000001.1"/>
</dbReference>
<name>A0ABW5EV27_9BURK</name>
<protein>
    <submittedName>
        <fullName evidence="1">Uncharacterized protein</fullName>
    </submittedName>
</protein>